<feature type="transmembrane region" description="Helical" evidence="2">
    <location>
        <begin position="161"/>
        <end position="182"/>
    </location>
</feature>
<sequence>MMATPVLRSIISFVRPRHLAVTAAVYLPLAGLMFGGWAGSLAAVSRACADLPPLDVRSWWTLQEARVMLTACGPAGRTAYLHQQLLDLVYPAALAALLVVATALLARRYGDRWWPVLVPTVAMTVLDYVENIGILTLLLDWPHTHPAVIALAGAATAIKRVLGFVAFTTPLLLASVVLASAISRRVQRPESADQATDTDTSESALSAAS</sequence>
<protein>
    <submittedName>
        <fullName evidence="3">Uncharacterized protein</fullName>
    </submittedName>
</protein>
<keyword evidence="2" id="KW-0812">Transmembrane</keyword>
<feature type="transmembrane region" description="Helical" evidence="2">
    <location>
        <begin position="113"/>
        <end position="141"/>
    </location>
</feature>
<comment type="caution">
    <text evidence="3">The sequence shown here is derived from an EMBL/GenBank/DDBJ whole genome shotgun (WGS) entry which is preliminary data.</text>
</comment>
<evidence type="ECO:0000313" key="3">
    <source>
        <dbReference type="EMBL" id="GGO21581.1"/>
    </source>
</evidence>
<gene>
    <name evidence="3" type="ORF">GCM10011574_49120</name>
</gene>
<organism evidence="3 4">
    <name type="scientific">Microbispora bryophytorum</name>
    <dbReference type="NCBI Taxonomy" id="1460882"/>
    <lineage>
        <taxon>Bacteria</taxon>
        <taxon>Bacillati</taxon>
        <taxon>Actinomycetota</taxon>
        <taxon>Actinomycetes</taxon>
        <taxon>Streptosporangiales</taxon>
        <taxon>Streptosporangiaceae</taxon>
        <taxon>Microbispora</taxon>
    </lineage>
</organism>
<evidence type="ECO:0000256" key="1">
    <source>
        <dbReference type="SAM" id="MobiDB-lite"/>
    </source>
</evidence>
<feature type="transmembrane region" description="Helical" evidence="2">
    <location>
        <begin position="88"/>
        <end position="106"/>
    </location>
</feature>
<evidence type="ECO:0000256" key="2">
    <source>
        <dbReference type="SAM" id="Phobius"/>
    </source>
</evidence>
<feature type="compositionally biased region" description="Polar residues" evidence="1">
    <location>
        <begin position="193"/>
        <end position="209"/>
    </location>
</feature>
<keyword evidence="4" id="KW-1185">Reference proteome</keyword>
<dbReference type="EMBL" id="BMMN01000009">
    <property type="protein sequence ID" value="GGO21581.1"/>
    <property type="molecule type" value="Genomic_DNA"/>
</dbReference>
<name>A0A8H9H2K6_9ACTN</name>
<reference evidence="3" key="2">
    <citation type="submission" date="2020-09" db="EMBL/GenBank/DDBJ databases">
        <authorList>
            <person name="Sun Q."/>
            <person name="Zhou Y."/>
        </authorList>
    </citation>
    <scope>NUCLEOTIDE SEQUENCE</scope>
    <source>
        <strain evidence="3">CGMCC 4.7138</strain>
    </source>
</reference>
<dbReference type="AlphaFoldDB" id="A0A8H9H2K6"/>
<keyword evidence="2" id="KW-0472">Membrane</keyword>
<evidence type="ECO:0000313" key="4">
    <source>
        <dbReference type="Proteomes" id="UP000653480"/>
    </source>
</evidence>
<accession>A0A8H9H2K6</accession>
<keyword evidence="2" id="KW-1133">Transmembrane helix</keyword>
<proteinExistence type="predicted"/>
<feature type="region of interest" description="Disordered" evidence="1">
    <location>
        <begin position="189"/>
        <end position="209"/>
    </location>
</feature>
<dbReference type="Proteomes" id="UP000653480">
    <property type="component" value="Unassembled WGS sequence"/>
</dbReference>
<reference evidence="3" key="1">
    <citation type="journal article" date="2014" name="Int. J. Syst. Evol. Microbiol.">
        <title>Complete genome sequence of Corynebacterium casei LMG S-19264T (=DSM 44701T), isolated from a smear-ripened cheese.</title>
        <authorList>
            <consortium name="US DOE Joint Genome Institute (JGI-PGF)"/>
            <person name="Walter F."/>
            <person name="Albersmeier A."/>
            <person name="Kalinowski J."/>
            <person name="Ruckert C."/>
        </authorList>
    </citation>
    <scope>NUCLEOTIDE SEQUENCE</scope>
    <source>
        <strain evidence="3">CGMCC 4.7138</strain>
    </source>
</reference>